<feature type="domain" description="PID" evidence="2">
    <location>
        <begin position="63"/>
        <end position="98"/>
    </location>
</feature>
<dbReference type="PROSITE" id="PS01179">
    <property type="entry name" value="PID"/>
    <property type="match status" value="1"/>
</dbReference>
<dbReference type="PANTHER" id="PTHR14058">
    <property type="entry name" value="AMYLOID BETA A4 PRECURSOR PROTEIN-BINDING FAMILY B"/>
    <property type="match status" value="1"/>
</dbReference>
<evidence type="ECO:0000256" key="1">
    <source>
        <dbReference type="ARBA" id="ARBA00022737"/>
    </source>
</evidence>
<dbReference type="SUPFAM" id="SSF50729">
    <property type="entry name" value="PH domain-like"/>
    <property type="match status" value="1"/>
</dbReference>
<keyword evidence="4" id="KW-1185">Reference proteome</keyword>
<dbReference type="InterPro" id="IPR006020">
    <property type="entry name" value="PTB/PI_dom"/>
</dbReference>
<dbReference type="Gene3D" id="2.30.29.30">
    <property type="entry name" value="Pleckstrin-homology domain (PH domain)/Phosphotyrosine-binding domain (PTB)"/>
    <property type="match status" value="1"/>
</dbReference>
<dbReference type="Proteomes" id="UP001159641">
    <property type="component" value="Unassembled WGS sequence"/>
</dbReference>
<organism evidence="3 4">
    <name type="scientific">Eschrichtius robustus</name>
    <name type="common">California gray whale</name>
    <name type="synonym">Eschrichtius gibbosus</name>
    <dbReference type="NCBI Taxonomy" id="9764"/>
    <lineage>
        <taxon>Eukaryota</taxon>
        <taxon>Metazoa</taxon>
        <taxon>Chordata</taxon>
        <taxon>Craniata</taxon>
        <taxon>Vertebrata</taxon>
        <taxon>Euteleostomi</taxon>
        <taxon>Mammalia</taxon>
        <taxon>Eutheria</taxon>
        <taxon>Laurasiatheria</taxon>
        <taxon>Artiodactyla</taxon>
        <taxon>Whippomorpha</taxon>
        <taxon>Cetacea</taxon>
        <taxon>Mysticeti</taxon>
        <taxon>Eschrichtiidae</taxon>
        <taxon>Eschrichtius</taxon>
    </lineage>
</organism>
<dbReference type="InterPro" id="IPR039576">
    <property type="entry name" value="APBB1/2/3"/>
</dbReference>
<dbReference type="InterPro" id="IPR011993">
    <property type="entry name" value="PH-like_dom_sf"/>
</dbReference>
<evidence type="ECO:0000313" key="4">
    <source>
        <dbReference type="Proteomes" id="UP001159641"/>
    </source>
</evidence>
<dbReference type="GO" id="GO:0005737">
    <property type="term" value="C:cytoplasm"/>
    <property type="evidence" value="ECO:0007669"/>
    <property type="project" value="TreeGrafter"/>
</dbReference>
<name>A0AB34HY06_ESCRO</name>
<dbReference type="GO" id="GO:0005634">
    <property type="term" value="C:nucleus"/>
    <property type="evidence" value="ECO:0007669"/>
    <property type="project" value="TreeGrafter"/>
</dbReference>
<dbReference type="GO" id="GO:0006355">
    <property type="term" value="P:regulation of DNA-templated transcription"/>
    <property type="evidence" value="ECO:0007669"/>
    <property type="project" value="TreeGrafter"/>
</dbReference>
<reference evidence="3 4" key="1">
    <citation type="submission" date="2022-11" db="EMBL/GenBank/DDBJ databases">
        <title>Whole genome sequence of Eschrichtius robustus ER-17-0199.</title>
        <authorList>
            <person name="Bruniche-Olsen A."/>
            <person name="Black A.N."/>
            <person name="Fields C.J."/>
            <person name="Walden K."/>
            <person name="Dewoody J.A."/>
        </authorList>
    </citation>
    <scope>NUCLEOTIDE SEQUENCE [LARGE SCALE GENOMIC DNA]</scope>
    <source>
        <strain evidence="3">ER-17-0199</strain>
        <tissue evidence="3">Blubber</tissue>
    </source>
</reference>
<evidence type="ECO:0000259" key="2">
    <source>
        <dbReference type="PROSITE" id="PS01179"/>
    </source>
</evidence>
<protein>
    <recommendedName>
        <fullName evidence="2">PID domain-containing protein</fullName>
    </recommendedName>
</protein>
<proteinExistence type="predicted"/>
<dbReference type="EMBL" id="JAIQCJ010000577">
    <property type="protein sequence ID" value="KAJ8795304.1"/>
    <property type="molecule type" value="Genomic_DNA"/>
</dbReference>
<comment type="caution">
    <text evidence="3">The sequence shown here is derived from an EMBL/GenBank/DDBJ whole genome shotgun (WGS) entry which is preliminary data.</text>
</comment>
<evidence type="ECO:0000313" key="3">
    <source>
        <dbReference type="EMBL" id="KAJ8795304.1"/>
    </source>
</evidence>
<dbReference type="Pfam" id="PF00640">
    <property type="entry name" value="PID"/>
    <property type="match status" value="1"/>
</dbReference>
<dbReference type="GO" id="GO:0001540">
    <property type="term" value="F:amyloid-beta binding"/>
    <property type="evidence" value="ECO:0007669"/>
    <property type="project" value="InterPro"/>
</dbReference>
<accession>A0AB34HY06</accession>
<dbReference type="AlphaFoldDB" id="A0AB34HY06"/>
<gene>
    <name evidence="3" type="ORF">J1605_018319</name>
</gene>
<sequence>MGKAQIVFTELRGVVGKTKLTSRRPWYPVASAVLPGDTAAPGRYSPSFSCVFTRGQGMETVDFAYVARDKDTRILKCHVFRCDTPAKAIATSLHEICSKNAPAAVASATFGSRGDQAPNHSLLGTLCLVPRNEPVFHKGVDREQAVATVLFDLQGCIVNVLSSPITR</sequence>
<keyword evidence="1" id="KW-0677">Repeat</keyword>
<dbReference type="PANTHER" id="PTHR14058:SF11">
    <property type="entry name" value="AMYLOID BETA PRECURSOR PROTEIN BINDING FAMILY B MEMBER 2"/>
    <property type="match status" value="1"/>
</dbReference>